<sequence length="69" mass="7529">MASPTLSARRASGPGPRPRISSPRAESIRVQPESIHQRRDGLSSAAPRTDARRPYTETALATRTLMRAC</sequence>
<organism evidence="2 3">
    <name type="scientific">Aldrovandia affinis</name>
    <dbReference type="NCBI Taxonomy" id="143900"/>
    <lineage>
        <taxon>Eukaryota</taxon>
        <taxon>Metazoa</taxon>
        <taxon>Chordata</taxon>
        <taxon>Craniata</taxon>
        <taxon>Vertebrata</taxon>
        <taxon>Euteleostomi</taxon>
        <taxon>Actinopterygii</taxon>
        <taxon>Neopterygii</taxon>
        <taxon>Teleostei</taxon>
        <taxon>Notacanthiformes</taxon>
        <taxon>Halosauridae</taxon>
        <taxon>Aldrovandia</taxon>
    </lineage>
</organism>
<keyword evidence="3" id="KW-1185">Reference proteome</keyword>
<dbReference type="EMBL" id="JAINUG010000037">
    <property type="protein sequence ID" value="KAJ8407947.1"/>
    <property type="molecule type" value="Genomic_DNA"/>
</dbReference>
<evidence type="ECO:0000313" key="3">
    <source>
        <dbReference type="Proteomes" id="UP001221898"/>
    </source>
</evidence>
<dbReference type="Proteomes" id="UP001221898">
    <property type="component" value="Unassembled WGS sequence"/>
</dbReference>
<feature type="compositionally biased region" description="Low complexity" evidence="1">
    <location>
        <begin position="7"/>
        <end position="25"/>
    </location>
</feature>
<gene>
    <name evidence="2" type="ORF">AAFF_G00269910</name>
</gene>
<comment type="caution">
    <text evidence="2">The sequence shown here is derived from an EMBL/GenBank/DDBJ whole genome shotgun (WGS) entry which is preliminary data.</text>
</comment>
<evidence type="ECO:0000313" key="2">
    <source>
        <dbReference type="EMBL" id="KAJ8407947.1"/>
    </source>
</evidence>
<name>A0AAD7STL2_9TELE</name>
<evidence type="ECO:0000256" key="1">
    <source>
        <dbReference type="SAM" id="MobiDB-lite"/>
    </source>
</evidence>
<reference evidence="2" key="1">
    <citation type="journal article" date="2023" name="Science">
        <title>Genome structures resolve the early diversification of teleost fishes.</title>
        <authorList>
            <person name="Parey E."/>
            <person name="Louis A."/>
            <person name="Montfort J."/>
            <person name="Bouchez O."/>
            <person name="Roques C."/>
            <person name="Iampietro C."/>
            <person name="Lluch J."/>
            <person name="Castinel A."/>
            <person name="Donnadieu C."/>
            <person name="Desvignes T."/>
            <person name="Floi Bucao C."/>
            <person name="Jouanno E."/>
            <person name="Wen M."/>
            <person name="Mejri S."/>
            <person name="Dirks R."/>
            <person name="Jansen H."/>
            <person name="Henkel C."/>
            <person name="Chen W.J."/>
            <person name="Zahm M."/>
            <person name="Cabau C."/>
            <person name="Klopp C."/>
            <person name="Thompson A.W."/>
            <person name="Robinson-Rechavi M."/>
            <person name="Braasch I."/>
            <person name="Lecointre G."/>
            <person name="Bobe J."/>
            <person name="Postlethwait J.H."/>
            <person name="Berthelot C."/>
            <person name="Roest Crollius H."/>
            <person name="Guiguen Y."/>
        </authorList>
    </citation>
    <scope>NUCLEOTIDE SEQUENCE</scope>
    <source>
        <strain evidence="2">NC1722</strain>
    </source>
</reference>
<accession>A0AAD7STL2</accession>
<proteinExistence type="predicted"/>
<dbReference type="AlphaFoldDB" id="A0AAD7STL2"/>
<feature type="region of interest" description="Disordered" evidence="1">
    <location>
        <begin position="1"/>
        <end position="56"/>
    </location>
</feature>
<protein>
    <submittedName>
        <fullName evidence="2">Uncharacterized protein</fullName>
    </submittedName>
</protein>